<keyword evidence="1" id="KW-0863">Zinc-finger</keyword>
<sequence length="201" mass="22119">MDGPNHMGDDWFGYLLRDLIAYDDPLTSALSHENAAMLDSNVQHAQASCDLSSPWPGVSGGMAHAAHVAAPYHQTDSAAPAPLAQEHVTTFTGETVSPSTTSISHGSVDKPYNLEKTCSISRREGSDDMSFRCLVSECHRSYGRWPDFLRHYNGAHAVKKKAFWCPKDGCARNRVGGNNPFPRKDKLKDHLRQAHGTRRSS</sequence>
<dbReference type="PROSITE" id="PS00028">
    <property type="entry name" value="ZINC_FINGER_C2H2_1"/>
    <property type="match status" value="1"/>
</dbReference>
<dbReference type="Gene3D" id="3.30.160.60">
    <property type="entry name" value="Classic Zinc Finger"/>
    <property type="match status" value="1"/>
</dbReference>
<dbReference type="InterPro" id="IPR013087">
    <property type="entry name" value="Znf_C2H2_type"/>
</dbReference>
<proteinExistence type="predicted"/>
<protein>
    <recommendedName>
        <fullName evidence="3">C2H2-type domain-containing protein</fullName>
    </recommendedName>
</protein>
<dbReference type="PROSITE" id="PS50157">
    <property type="entry name" value="ZINC_FINGER_C2H2_2"/>
    <property type="match status" value="1"/>
</dbReference>
<name>A0A1Y2MC64_EPING</name>
<dbReference type="Proteomes" id="UP000193240">
    <property type="component" value="Unassembled WGS sequence"/>
</dbReference>
<dbReference type="InParanoid" id="A0A1Y2MC64"/>
<evidence type="ECO:0000313" key="4">
    <source>
        <dbReference type="EMBL" id="OSS53705.1"/>
    </source>
</evidence>
<dbReference type="AlphaFoldDB" id="A0A1Y2MC64"/>
<reference evidence="4 5" key="1">
    <citation type="journal article" date="2017" name="Genome Announc.">
        <title>Genome sequence of the saprophytic ascomycete Epicoccum nigrum ICMP 19927 strain isolated from New Zealand.</title>
        <authorList>
            <person name="Fokin M."/>
            <person name="Fleetwood D."/>
            <person name="Weir B.S."/>
            <person name="Villas-Boas S.G."/>
        </authorList>
    </citation>
    <scope>NUCLEOTIDE SEQUENCE [LARGE SCALE GENOMIC DNA]</scope>
    <source>
        <strain evidence="4 5">ICMP 19927</strain>
    </source>
</reference>
<evidence type="ECO:0000313" key="5">
    <source>
        <dbReference type="Proteomes" id="UP000193240"/>
    </source>
</evidence>
<keyword evidence="1" id="KW-0862">Zinc</keyword>
<evidence type="ECO:0000259" key="3">
    <source>
        <dbReference type="PROSITE" id="PS50157"/>
    </source>
</evidence>
<keyword evidence="1" id="KW-0479">Metal-binding</keyword>
<dbReference type="EMBL" id="KZ107838">
    <property type="protein sequence ID" value="OSS53705.1"/>
    <property type="molecule type" value="Genomic_DNA"/>
</dbReference>
<organism evidence="4 5">
    <name type="scientific">Epicoccum nigrum</name>
    <name type="common">Soil fungus</name>
    <name type="synonym">Epicoccum purpurascens</name>
    <dbReference type="NCBI Taxonomy" id="105696"/>
    <lineage>
        <taxon>Eukaryota</taxon>
        <taxon>Fungi</taxon>
        <taxon>Dikarya</taxon>
        <taxon>Ascomycota</taxon>
        <taxon>Pezizomycotina</taxon>
        <taxon>Dothideomycetes</taxon>
        <taxon>Pleosporomycetidae</taxon>
        <taxon>Pleosporales</taxon>
        <taxon>Pleosporineae</taxon>
        <taxon>Didymellaceae</taxon>
        <taxon>Epicoccum</taxon>
    </lineage>
</organism>
<feature type="compositionally biased region" description="Basic and acidic residues" evidence="2">
    <location>
        <begin position="182"/>
        <end position="192"/>
    </location>
</feature>
<accession>A0A1Y2MC64</accession>
<evidence type="ECO:0000256" key="1">
    <source>
        <dbReference type="PROSITE-ProRule" id="PRU00042"/>
    </source>
</evidence>
<dbReference type="STRING" id="105696.A0A1Y2MC64"/>
<gene>
    <name evidence="4" type="ORF">B5807_01620</name>
</gene>
<evidence type="ECO:0000256" key="2">
    <source>
        <dbReference type="SAM" id="MobiDB-lite"/>
    </source>
</evidence>
<keyword evidence="5" id="KW-1185">Reference proteome</keyword>
<feature type="region of interest" description="Disordered" evidence="2">
    <location>
        <begin position="175"/>
        <end position="201"/>
    </location>
</feature>
<dbReference type="GO" id="GO:0008270">
    <property type="term" value="F:zinc ion binding"/>
    <property type="evidence" value="ECO:0007669"/>
    <property type="project" value="UniProtKB-KW"/>
</dbReference>
<feature type="domain" description="C2H2-type" evidence="3">
    <location>
        <begin position="131"/>
        <end position="161"/>
    </location>
</feature>